<dbReference type="NCBIfam" id="TIGR00087">
    <property type="entry name" value="surE"/>
    <property type="match status" value="1"/>
</dbReference>
<feature type="binding site" evidence="9">
    <location>
        <position position="93"/>
    </location>
    <ligand>
        <name>a divalent metal cation</name>
        <dbReference type="ChEBI" id="CHEBI:60240"/>
    </ligand>
</feature>
<comment type="subcellular location">
    <subcellularLocation>
        <location evidence="3 9">Cytoplasm</location>
    </subcellularLocation>
</comment>
<dbReference type="GO" id="GO:0008254">
    <property type="term" value="F:3'-nucleotidase activity"/>
    <property type="evidence" value="ECO:0007669"/>
    <property type="project" value="TreeGrafter"/>
</dbReference>
<dbReference type="KEGG" id="nmv:NITMOv2_4461"/>
<dbReference type="OrthoDB" id="9780815at2"/>
<dbReference type="EC" id="3.1.3.5" evidence="9"/>
<accession>A0A0K2GIR4</accession>
<evidence type="ECO:0000256" key="6">
    <source>
        <dbReference type="ARBA" id="ARBA00022723"/>
    </source>
</evidence>
<dbReference type="AlphaFoldDB" id="A0A0K2GIR4"/>
<dbReference type="PATRIC" id="fig|42253.5.peg.4399"/>
<comment type="catalytic activity">
    <reaction evidence="1 9">
        <text>a ribonucleoside 5'-phosphate + H2O = a ribonucleoside + phosphate</text>
        <dbReference type="Rhea" id="RHEA:12484"/>
        <dbReference type="ChEBI" id="CHEBI:15377"/>
        <dbReference type="ChEBI" id="CHEBI:18254"/>
        <dbReference type="ChEBI" id="CHEBI:43474"/>
        <dbReference type="ChEBI" id="CHEBI:58043"/>
        <dbReference type="EC" id="3.1.3.5"/>
    </reaction>
</comment>
<proteinExistence type="inferred from homology"/>
<evidence type="ECO:0000256" key="5">
    <source>
        <dbReference type="ARBA" id="ARBA00022490"/>
    </source>
</evidence>
<comment type="similarity">
    <text evidence="4 9">Belongs to the SurE nucleotidase family.</text>
</comment>
<keyword evidence="5 9" id="KW-0963">Cytoplasm</keyword>
<reference evidence="11 12" key="1">
    <citation type="journal article" date="2015" name="Proc. Natl. Acad. Sci. U.S.A.">
        <title>Expanded metabolic versatility of ubiquitous nitrite-oxidizing bacteria from the genus Nitrospira.</title>
        <authorList>
            <person name="Koch H."/>
            <person name="Lucker S."/>
            <person name="Albertsen M."/>
            <person name="Kitzinger K."/>
            <person name="Herbold C."/>
            <person name="Spieck E."/>
            <person name="Nielsen P.H."/>
            <person name="Wagner M."/>
            <person name="Daims H."/>
        </authorList>
    </citation>
    <scope>NUCLEOTIDE SEQUENCE [LARGE SCALE GENOMIC DNA]</scope>
    <source>
        <strain evidence="11 12">NSP M-1</strain>
    </source>
</reference>
<dbReference type="GO" id="GO:0008253">
    <property type="term" value="F:5'-nucleotidase activity"/>
    <property type="evidence" value="ECO:0007669"/>
    <property type="project" value="UniProtKB-UniRule"/>
</dbReference>
<evidence type="ECO:0000256" key="9">
    <source>
        <dbReference type="HAMAP-Rule" id="MF_00060"/>
    </source>
</evidence>
<comment type="function">
    <text evidence="9">Nucleotidase that shows phosphatase activity on nucleoside 5'-monophosphates.</text>
</comment>
<dbReference type="PANTHER" id="PTHR30457:SF12">
    <property type="entry name" value="5'_3'-NUCLEOTIDASE SURE"/>
    <property type="match status" value="1"/>
</dbReference>
<evidence type="ECO:0000259" key="10">
    <source>
        <dbReference type="Pfam" id="PF01975"/>
    </source>
</evidence>
<dbReference type="GO" id="GO:0046872">
    <property type="term" value="F:metal ion binding"/>
    <property type="evidence" value="ECO:0007669"/>
    <property type="project" value="UniProtKB-UniRule"/>
</dbReference>
<dbReference type="FunFam" id="3.40.1210.10:FF:000001">
    <property type="entry name" value="5'/3'-nucleotidase SurE"/>
    <property type="match status" value="1"/>
</dbReference>
<dbReference type="Gene3D" id="3.40.1210.10">
    <property type="entry name" value="Survival protein SurE-like phosphatase/nucleotidase"/>
    <property type="match status" value="1"/>
</dbReference>
<evidence type="ECO:0000256" key="7">
    <source>
        <dbReference type="ARBA" id="ARBA00022741"/>
    </source>
</evidence>
<gene>
    <name evidence="9 11" type="primary">surE</name>
    <name evidence="11" type="ORF">NITMOv2_4461</name>
</gene>
<dbReference type="EMBL" id="CP011801">
    <property type="protein sequence ID" value="ALA60835.1"/>
    <property type="molecule type" value="Genomic_DNA"/>
</dbReference>
<evidence type="ECO:0000313" key="11">
    <source>
        <dbReference type="EMBL" id="ALA60835.1"/>
    </source>
</evidence>
<dbReference type="GO" id="GO:0005737">
    <property type="term" value="C:cytoplasm"/>
    <property type="evidence" value="ECO:0007669"/>
    <property type="project" value="UniProtKB-SubCell"/>
</dbReference>
<evidence type="ECO:0000256" key="3">
    <source>
        <dbReference type="ARBA" id="ARBA00004496"/>
    </source>
</evidence>
<name>A0A0K2GIR4_NITMO</name>
<dbReference type="InterPro" id="IPR036523">
    <property type="entry name" value="SurE-like_sf"/>
</dbReference>
<evidence type="ECO:0000256" key="8">
    <source>
        <dbReference type="ARBA" id="ARBA00022801"/>
    </source>
</evidence>
<feature type="binding site" evidence="9">
    <location>
        <position position="10"/>
    </location>
    <ligand>
        <name>a divalent metal cation</name>
        <dbReference type="ChEBI" id="CHEBI:60240"/>
    </ligand>
</feature>
<protein>
    <recommendedName>
        <fullName evidence="9">5'-nucleotidase SurE</fullName>
        <ecNumber evidence="9">3.1.3.5</ecNumber>
    </recommendedName>
    <alternativeName>
        <fullName evidence="9">Nucleoside 5'-monophosphate phosphohydrolase</fullName>
    </alternativeName>
</protein>
<keyword evidence="12" id="KW-1185">Reference proteome</keyword>
<keyword evidence="6 9" id="KW-0479">Metal-binding</keyword>
<organism evidence="11 12">
    <name type="scientific">Nitrospira moscoviensis</name>
    <dbReference type="NCBI Taxonomy" id="42253"/>
    <lineage>
        <taxon>Bacteria</taxon>
        <taxon>Pseudomonadati</taxon>
        <taxon>Nitrospirota</taxon>
        <taxon>Nitrospiria</taxon>
        <taxon>Nitrospirales</taxon>
        <taxon>Nitrospiraceae</taxon>
        <taxon>Nitrospira</taxon>
    </lineage>
</organism>
<dbReference type="GO" id="GO:0004309">
    <property type="term" value="F:exopolyphosphatase activity"/>
    <property type="evidence" value="ECO:0007669"/>
    <property type="project" value="TreeGrafter"/>
</dbReference>
<dbReference type="STRING" id="42253.NITMOv2_4461"/>
<keyword evidence="7 9" id="KW-0547">Nucleotide-binding</keyword>
<keyword evidence="8 9" id="KW-0378">Hydrolase</keyword>
<dbReference type="HAMAP" id="MF_00060">
    <property type="entry name" value="SurE"/>
    <property type="match status" value="1"/>
</dbReference>
<comment type="cofactor">
    <cofactor evidence="2">
        <name>Mg(2+)</name>
        <dbReference type="ChEBI" id="CHEBI:18420"/>
    </cofactor>
</comment>
<sequence>MGLRILVTNDDGILSPGLAALTRALSALGEVWVVAPDRERTAVAHAVTLHKPLRVHRVAHRMFSVNGTPVDCVNLALLKVMPKPPAIVVSGVNKGVNLGDDVMYSGTVSAAMEGTILGVPSVAVSQEGRDAFRFAVGAAYAARVVRLVLDQGLPEETLLNVNVPNRPRALIKGARITCLSRRRFHNPIIEKQDPHGRTYYWIAGTRMSWSRSKDADHEALEEGYVSITPIHLDVTHYGVLDRFRSWEPMFRPRRRRLSAASRAAGRQKDGNQ</sequence>
<dbReference type="InterPro" id="IPR030048">
    <property type="entry name" value="SurE"/>
</dbReference>
<comment type="caution">
    <text evidence="9">Lacks conserved residue(s) required for the propagation of feature annotation.</text>
</comment>
<evidence type="ECO:0000313" key="12">
    <source>
        <dbReference type="Proteomes" id="UP000069205"/>
    </source>
</evidence>
<dbReference type="PANTHER" id="PTHR30457">
    <property type="entry name" value="5'-NUCLEOTIDASE SURE"/>
    <property type="match status" value="1"/>
</dbReference>
<dbReference type="GO" id="GO:0000166">
    <property type="term" value="F:nucleotide binding"/>
    <property type="evidence" value="ECO:0007669"/>
    <property type="project" value="UniProtKB-KW"/>
</dbReference>
<dbReference type="Pfam" id="PF01975">
    <property type="entry name" value="SurE"/>
    <property type="match status" value="1"/>
</dbReference>
<feature type="domain" description="Survival protein SurE-like phosphatase/nucleotidase" evidence="10">
    <location>
        <begin position="5"/>
        <end position="185"/>
    </location>
</feature>
<comment type="cofactor">
    <cofactor evidence="9">
        <name>a divalent metal cation</name>
        <dbReference type="ChEBI" id="CHEBI:60240"/>
    </cofactor>
    <text evidence="9">Binds 1 divalent metal cation per subunit.</text>
</comment>
<evidence type="ECO:0000256" key="1">
    <source>
        <dbReference type="ARBA" id="ARBA00000815"/>
    </source>
</evidence>
<dbReference type="SUPFAM" id="SSF64167">
    <property type="entry name" value="SurE-like"/>
    <property type="match status" value="1"/>
</dbReference>
<evidence type="ECO:0000256" key="2">
    <source>
        <dbReference type="ARBA" id="ARBA00001946"/>
    </source>
</evidence>
<feature type="binding site" evidence="9">
    <location>
        <position position="11"/>
    </location>
    <ligand>
        <name>a divalent metal cation</name>
        <dbReference type="ChEBI" id="CHEBI:60240"/>
    </ligand>
</feature>
<dbReference type="NCBIfam" id="NF001490">
    <property type="entry name" value="PRK00346.1-4"/>
    <property type="match status" value="1"/>
</dbReference>
<dbReference type="InterPro" id="IPR002828">
    <property type="entry name" value="SurE-like_Pase/nucleotidase"/>
</dbReference>
<dbReference type="Proteomes" id="UP000069205">
    <property type="component" value="Chromosome"/>
</dbReference>
<evidence type="ECO:0000256" key="4">
    <source>
        <dbReference type="ARBA" id="ARBA00011062"/>
    </source>
</evidence>